<dbReference type="Pfam" id="PF20178">
    <property type="entry name" value="ToxA_N"/>
    <property type="match status" value="1"/>
</dbReference>
<reference evidence="2 3" key="1">
    <citation type="journal article" date="2006" name="Int. J. Syst. Evol. Microbiol.">
        <title>Dyella yeojuensis sp. nov., isolated from greenhouse soil in Korea.</title>
        <authorList>
            <person name="Kim B.Y."/>
            <person name="Weon H.Y."/>
            <person name="Lee K.H."/>
            <person name="Seok S.J."/>
            <person name="Kwon S.W."/>
            <person name="Go S.J."/>
            <person name="Stackebrandt E."/>
        </authorList>
    </citation>
    <scope>NUCLEOTIDE SEQUENCE [LARGE SCALE GENOMIC DNA]</scope>
    <source>
        <strain evidence="2 3">DSM 17673</strain>
    </source>
</reference>
<proteinExistence type="predicted"/>
<dbReference type="AlphaFoldDB" id="A0A7X5TQL7"/>
<comment type="caution">
    <text evidence="2">The sequence shown here is derived from an EMBL/GenBank/DDBJ whole genome shotgun (WGS) entry which is preliminary data.</text>
</comment>
<dbReference type="InterPro" id="IPR046673">
    <property type="entry name" value="ToxA_N"/>
</dbReference>
<keyword evidence="3" id="KW-1185">Reference proteome</keyword>
<sequence>MLPSQAPPAHVAHTNQSALDRLQRMRDIQVWILEQQAALPGSIEGTDSSLAPFLAALDAFWDASVEHKAGQPAVPRRQALALLLAQAADDDAALRHNDGTLSAEDLLIARAVRLPPGGPLSSHLHASELLVGTRPYAGALVLQDDRDPARVLLFTVETGWRVFASLDVLYRDVELGMRRQLAQRDELPGIGMDDMEAVIDTHFLDTRPIDGDAFDTLTRRLVERLRERVTLAFATPVDEERQDALHAALDLHALLDVHGIVRDRDLSLATRLDEERLAGQPKAVRDHWRRMAADYRDSAYRARDLQSSGTSSLDAFILDALATALRDRGIAVSPRDVRVRLTRRTLENGPIATALSGFARQELSLLELAYRNLGDTDGLEVIHADGSLRTDIPAPVVRKIVRDLDLPNAYARHLESTLGDTPQGRGQRRTFTGLLKARMAFEAADARLSYYDGNEPRSFHPDHRERGFAWVKAVLDHPASTGRARVEGHEIVIHQLTYQGAALTGLFLIGARQSGAVARVVLYTPDAPDGLAWREFADRATLTRDFLLNRRFEHYLLAHLPDELGEADPARQGSRRFRVPRFNDDRSASWIFSTGSCQGCTELAEKFHSREVATDIFDRAYDDLVALAKRNASDVARSTANTDVGAARDVLWHWNLPVQLTRELVGGVIRSVPQTAQAAWRFYDNVKAGERTEAFLAFVDGYTAGLAVLPLYSQVPVLTGAYVRATAGSRVLASNRSTLSRPDTLFDKRFLAKDVVIPPGESMSVFHVVEHAGVKRGIIRHEGKSYHVRYDTTHDSWRLFDAGNPGRHGPPVERLADGTWRFRRGGLAGGGGGSSRHARLPTEDPLFLLSDNELLNADVARLTTHQRGVLLDTLYRDLAATDYDRVLKHMLGREPAPHRLSSTQRQAWNDALQAGTWAPAEAPVAPRLPIDPPGLPAGTAPRGASRLPRLTTVDQSWWPQHVYAYLPGQISGQGTEVVSVALQELRVSRGLHVGIPVTTLPPTTPLSSLPTGLTPWIPRAAGTTANSTLGSASGRWVRIDLHTLMRRSTTPRSRSYQLFRIDETDAYLLRPVNRHNLHANVDKQTSVRFSGNEFEIGSMP</sequence>
<evidence type="ECO:0000313" key="2">
    <source>
        <dbReference type="EMBL" id="NID16220.1"/>
    </source>
</evidence>
<gene>
    <name evidence="2" type="ORF">HBF32_12190</name>
</gene>
<accession>A0A7X5TQL7</accession>
<organism evidence="2 3">
    <name type="scientific">Luteibacter yeojuensis</name>
    <dbReference type="NCBI Taxonomy" id="345309"/>
    <lineage>
        <taxon>Bacteria</taxon>
        <taxon>Pseudomonadati</taxon>
        <taxon>Pseudomonadota</taxon>
        <taxon>Gammaproteobacteria</taxon>
        <taxon>Lysobacterales</taxon>
        <taxon>Rhodanobacteraceae</taxon>
        <taxon>Luteibacter</taxon>
    </lineage>
</organism>
<name>A0A7X5TQL7_9GAMM</name>
<dbReference type="Proteomes" id="UP000518878">
    <property type="component" value="Unassembled WGS sequence"/>
</dbReference>
<evidence type="ECO:0000259" key="1">
    <source>
        <dbReference type="Pfam" id="PF20178"/>
    </source>
</evidence>
<protein>
    <recommendedName>
        <fullName evidence="1">Dermonecrotic toxin N-terminal domain-containing protein</fullName>
    </recommendedName>
</protein>
<feature type="domain" description="Dermonecrotic toxin N-terminal" evidence="1">
    <location>
        <begin position="311"/>
        <end position="561"/>
    </location>
</feature>
<evidence type="ECO:0000313" key="3">
    <source>
        <dbReference type="Proteomes" id="UP000518878"/>
    </source>
</evidence>
<dbReference type="RefSeq" id="WP_166699875.1">
    <property type="nucleotide sequence ID" value="NZ_JAAQTL010000001.1"/>
</dbReference>
<dbReference type="EMBL" id="JAAQTL010000001">
    <property type="protein sequence ID" value="NID16220.1"/>
    <property type="molecule type" value="Genomic_DNA"/>
</dbReference>